<keyword evidence="10" id="KW-1185">Reference proteome</keyword>
<feature type="transmembrane region" description="Helical" evidence="7">
    <location>
        <begin position="327"/>
        <end position="346"/>
    </location>
</feature>
<feature type="transmembrane region" description="Helical" evidence="7">
    <location>
        <begin position="148"/>
        <end position="166"/>
    </location>
</feature>
<dbReference type="Proteomes" id="UP001526426">
    <property type="component" value="Unassembled WGS sequence"/>
</dbReference>
<feature type="transmembrane region" description="Helical" evidence="7">
    <location>
        <begin position="38"/>
        <end position="54"/>
    </location>
</feature>
<name>A0ABT3L6X8_9CYAN</name>
<evidence type="ECO:0000256" key="5">
    <source>
        <dbReference type="ARBA" id="ARBA00022989"/>
    </source>
</evidence>
<keyword evidence="5 7" id="KW-1133">Transmembrane helix</keyword>
<keyword evidence="9" id="KW-0012">Acyltransferase</keyword>
<accession>A0ABT3L6X8</accession>
<feature type="transmembrane region" description="Helical" evidence="7">
    <location>
        <begin position="234"/>
        <end position="252"/>
    </location>
</feature>
<dbReference type="PANTHER" id="PTHR40074:SF2">
    <property type="entry name" value="O-ACETYLTRANSFERASE WECH"/>
    <property type="match status" value="1"/>
</dbReference>
<dbReference type="PANTHER" id="PTHR40074">
    <property type="entry name" value="O-ACETYLTRANSFERASE WECH"/>
    <property type="match status" value="1"/>
</dbReference>
<evidence type="ECO:0000256" key="6">
    <source>
        <dbReference type="ARBA" id="ARBA00023136"/>
    </source>
</evidence>
<dbReference type="Pfam" id="PF01757">
    <property type="entry name" value="Acyl_transf_3"/>
    <property type="match status" value="1"/>
</dbReference>
<feature type="transmembrane region" description="Helical" evidence="7">
    <location>
        <begin position="201"/>
        <end position="222"/>
    </location>
</feature>
<sequence length="358" mass="40288">MRLTGIDLFRGMAIFGVVILHSDEGITVNLPLWTQMRIFASFAVPFFLALSFYLSCRKIYGSQGDYPLKARLTRLVIPYLFWTGLYLLYKLIKYALKGDFGQIVELGQDPIGLMVLGGAAFHLYFLPLLLMGTLAMKPLSPLTRHSRPVWLGLLGLGVSLLLYHLLEVSGNNFVTQGGVAFQGVQRALGVDWHTSPLLRMLGVWVAWLLRCFPYIFMAMILASPKIYPKLERKNGLYCALVLVAFGGVNQWGGEFLPVVLYEWSRGYLGLLSAIALSPYLPSQGWLKNLGLCSFGIYLLHLFIVEALQMLENKIYTEGIFRHSSLNLLVFAAVVFTVSWLLTDWLMGRKILAKWMFGA</sequence>
<evidence type="ECO:0000259" key="8">
    <source>
        <dbReference type="Pfam" id="PF01757"/>
    </source>
</evidence>
<organism evidence="9 10">
    <name type="scientific">Spirulina subsalsa FACHB-351</name>
    <dbReference type="NCBI Taxonomy" id="234711"/>
    <lineage>
        <taxon>Bacteria</taxon>
        <taxon>Bacillati</taxon>
        <taxon>Cyanobacteriota</taxon>
        <taxon>Cyanophyceae</taxon>
        <taxon>Spirulinales</taxon>
        <taxon>Spirulinaceae</taxon>
        <taxon>Spirulina</taxon>
    </lineage>
</organism>
<feature type="transmembrane region" description="Helical" evidence="7">
    <location>
        <begin position="288"/>
        <end position="307"/>
    </location>
</feature>
<evidence type="ECO:0000313" key="10">
    <source>
        <dbReference type="Proteomes" id="UP001526426"/>
    </source>
</evidence>
<keyword evidence="3" id="KW-1003">Cell membrane</keyword>
<dbReference type="GO" id="GO:0016746">
    <property type="term" value="F:acyltransferase activity"/>
    <property type="evidence" value="ECO:0007669"/>
    <property type="project" value="UniProtKB-KW"/>
</dbReference>
<feature type="transmembrane region" description="Helical" evidence="7">
    <location>
        <begin position="112"/>
        <end position="136"/>
    </location>
</feature>
<keyword evidence="6 7" id="KW-0472">Membrane</keyword>
<evidence type="ECO:0000256" key="7">
    <source>
        <dbReference type="SAM" id="Phobius"/>
    </source>
</evidence>
<evidence type="ECO:0000256" key="3">
    <source>
        <dbReference type="ARBA" id="ARBA00022475"/>
    </source>
</evidence>
<feature type="transmembrane region" description="Helical" evidence="7">
    <location>
        <begin position="75"/>
        <end position="92"/>
    </location>
</feature>
<reference evidence="9 10" key="1">
    <citation type="submission" date="2021-08" db="EMBL/GenBank/DDBJ databases">
        <title>Draft genome sequence of Spirulina subsalsa with high tolerance to salinity and hype-accumulation of phycocyanin.</title>
        <authorList>
            <person name="Pei H."/>
            <person name="Jiang L."/>
        </authorList>
    </citation>
    <scope>NUCLEOTIDE SEQUENCE [LARGE SCALE GENOMIC DNA]</scope>
    <source>
        <strain evidence="9 10">FACHB-351</strain>
    </source>
</reference>
<comment type="similarity">
    <text evidence="2">Belongs to the acyltransferase 3 family.</text>
</comment>
<dbReference type="RefSeq" id="WP_265265089.1">
    <property type="nucleotide sequence ID" value="NZ_JAIHOM010000062.1"/>
</dbReference>
<gene>
    <name evidence="9" type="ORF">K4A83_13330</name>
</gene>
<evidence type="ECO:0000256" key="2">
    <source>
        <dbReference type="ARBA" id="ARBA00007400"/>
    </source>
</evidence>
<keyword evidence="9" id="KW-0808">Transferase</keyword>
<protein>
    <submittedName>
        <fullName evidence="9">Acyltransferase</fullName>
    </submittedName>
</protein>
<evidence type="ECO:0000256" key="1">
    <source>
        <dbReference type="ARBA" id="ARBA00004651"/>
    </source>
</evidence>
<feature type="domain" description="Acyltransferase 3" evidence="8">
    <location>
        <begin position="4"/>
        <end position="342"/>
    </location>
</feature>
<proteinExistence type="inferred from homology"/>
<comment type="caution">
    <text evidence="9">The sequence shown here is derived from an EMBL/GenBank/DDBJ whole genome shotgun (WGS) entry which is preliminary data.</text>
</comment>
<evidence type="ECO:0000256" key="4">
    <source>
        <dbReference type="ARBA" id="ARBA00022692"/>
    </source>
</evidence>
<dbReference type="InterPro" id="IPR002656">
    <property type="entry name" value="Acyl_transf_3_dom"/>
</dbReference>
<dbReference type="EMBL" id="JAIHOM010000062">
    <property type="protein sequence ID" value="MCW6037245.1"/>
    <property type="molecule type" value="Genomic_DNA"/>
</dbReference>
<keyword evidence="4 7" id="KW-0812">Transmembrane</keyword>
<evidence type="ECO:0000313" key="9">
    <source>
        <dbReference type="EMBL" id="MCW6037245.1"/>
    </source>
</evidence>
<comment type="subcellular location">
    <subcellularLocation>
        <location evidence="1">Cell membrane</location>
        <topology evidence="1">Multi-pass membrane protein</topology>
    </subcellularLocation>
</comment>